<accession>A0A915IEN5</accession>
<organism evidence="1 2">
    <name type="scientific">Romanomermis culicivorax</name>
    <name type="common">Nematode worm</name>
    <dbReference type="NCBI Taxonomy" id="13658"/>
    <lineage>
        <taxon>Eukaryota</taxon>
        <taxon>Metazoa</taxon>
        <taxon>Ecdysozoa</taxon>
        <taxon>Nematoda</taxon>
        <taxon>Enoplea</taxon>
        <taxon>Dorylaimia</taxon>
        <taxon>Mermithida</taxon>
        <taxon>Mermithoidea</taxon>
        <taxon>Mermithidae</taxon>
        <taxon>Romanomermis</taxon>
    </lineage>
</organism>
<dbReference type="Proteomes" id="UP000887565">
    <property type="component" value="Unplaced"/>
</dbReference>
<evidence type="ECO:0000313" key="2">
    <source>
        <dbReference type="WBParaSite" id="nRc.2.0.1.t12263-RA"/>
    </source>
</evidence>
<sequence length="96" mass="10394">MKPDRKATGQFSAVDDGNSSVTAAGARLVVLGNYPSKFQDDLSNTYFAIMYALVIARRRALSAPTSSVAAMPAPILAHPVEFHMQKQNNKKLALFP</sequence>
<proteinExistence type="predicted"/>
<name>A0A915IEN5_ROMCU</name>
<dbReference type="WBParaSite" id="nRc.2.0.1.t12263-RA">
    <property type="protein sequence ID" value="nRc.2.0.1.t12263-RA"/>
    <property type="gene ID" value="nRc.2.0.1.g12263"/>
</dbReference>
<reference evidence="2" key="1">
    <citation type="submission" date="2022-11" db="UniProtKB">
        <authorList>
            <consortium name="WormBaseParasite"/>
        </authorList>
    </citation>
    <scope>IDENTIFICATION</scope>
</reference>
<dbReference type="AlphaFoldDB" id="A0A915IEN5"/>
<protein>
    <submittedName>
        <fullName evidence="2">Uncharacterized protein</fullName>
    </submittedName>
</protein>
<evidence type="ECO:0000313" key="1">
    <source>
        <dbReference type="Proteomes" id="UP000887565"/>
    </source>
</evidence>
<keyword evidence="1" id="KW-1185">Reference proteome</keyword>